<keyword evidence="2 6" id="KW-0808">Transferase</keyword>
<dbReference type="Pfam" id="PF10672">
    <property type="entry name" value="Methyltrans_SAM"/>
    <property type="match status" value="1"/>
</dbReference>
<evidence type="ECO:0000313" key="7">
    <source>
        <dbReference type="Proteomes" id="UP000184079"/>
    </source>
</evidence>
<accession>A0A1M5USJ7</accession>
<dbReference type="Pfam" id="PF17785">
    <property type="entry name" value="PUA_3"/>
    <property type="match status" value="1"/>
</dbReference>
<keyword evidence="1 6" id="KW-0489">Methyltransferase</keyword>
<proteinExistence type="predicted"/>
<dbReference type="InterPro" id="IPR036974">
    <property type="entry name" value="PUA_sf"/>
</dbReference>
<dbReference type="Gene3D" id="3.40.50.150">
    <property type="entry name" value="Vaccinia Virus protein VP39"/>
    <property type="match status" value="1"/>
</dbReference>
<gene>
    <name evidence="6" type="ORF">SAMN05421807_110116</name>
</gene>
<dbReference type="GO" id="GO:0003723">
    <property type="term" value="F:RNA binding"/>
    <property type="evidence" value="ECO:0007669"/>
    <property type="project" value="InterPro"/>
</dbReference>
<dbReference type="InterPro" id="IPR041532">
    <property type="entry name" value="RlmI-like_PUA"/>
</dbReference>
<protein>
    <submittedName>
        <fullName evidence="6">23S rRNA (Cytosine1962-C5)-methyltransferase</fullName>
    </submittedName>
</protein>
<evidence type="ECO:0000313" key="6">
    <source>
        <dbReference type="EMBL" id="SHH65969.1"/>
    </source>
</evidence>
<dbReference type="CDD" id="cd02440">
    <property type="entry name" value="AdoMet_MTases"/>
    <property type="match status" value="1"/>
</dbReference>
<evidence type="ECO:0000256" key="1">
    <source>
        <dbReference type="ARBA" id="ARBA00022603"/>
    </source>
</evidence>
<name>A0A1M5USJ7_9BACI</name>
<organism evidence="6 7">
    <name type="scientific">Virgibacillus chiguensis</name>
    <dbReference type="NCBI Taxonomy" id="411959"/>
    <lineage>
        <taxon>Bacteria</taxon>
        <taxon>Bacillati</taxon>
        <taxon>Bacillota</taxon>
        <taxon>Bacilli</taxon>
        <taxon>Bacillales</taxon>
        <taxon>Bacillaceae</taxon>
        <taxon>Virgibacillus</taxon>
    </lineage>
</organism>
<dbReference type="InterPro" id="IPR015947">
    <property type="entry name" value="PUA-like_sf"/>
</dbReference>
<dbReference type="RefSeq" id="WP_073009807.1">
    <property type="nucleotide sequence ID" value="NZ_FQXD01000010.1"/>
</dbReference>
<dbReference type="PANTHER" id="PTHR43042:SF3">
    <property type="entry name" value="RIBOSOMAL RNA LARGE SUBUNIT METHYLTRANSFERASE YWBD-RELATED"/>
    <property type="match status" value="1"/>
</dbReference>
<sequence length="398" mass="45569">MGKEVTLHINDDYSKQMREGYPLIHKEAVKEQELPEEGSVVRLLDMKNRFIANGYIGVQNKGVGWVLTHRQGPLDLAALFQSKMLAAMNKRQGFFQSPDTNAFRVFNGEGDGIGGLTIDYYAGYYLINWYSEGIYAYKQLVIDVLDTLGDYDAIYEKKRFRKHGEYVEDDDFIKGERGEFPIIVKENGMQYAVYLNDGAMTGIFLDQRDVRKAIRDTYAEGKRVLNTFSYTGAFSIAAALGGAEKTTSVDLAKRSKPKTVEQFSVNEIDFEQHEIVVMDVFDYFKYARRKQLQYDLVILDPPSFARSKKRTFRTAKDYPTLLQDAISITSNHGVIVASTNNASFGMKKFKGFIKQACHKMHVNYNILEQYQLPADFQTNKQFIQSNYLKVCIVQIQKK</sequence>
<keyword evidence="7" id="KW-1185">Reference proteome</keyword>
<dbReference type="EMBL" id="FQXD01000010">
    <property type="protein sequence ID" value="SHH65969.1"/>
    <property type="molecule type" value="Genomic_DNA"/>
</dbReference>
<evidence type="ECO:0000256" key="2">
    <source>
        <dbReference type="ARBA" id="ARBA00022679"/>
    </source>
</evidence>
<reference evidence="7" key="1">
    <citation type="submission" date="2016-11" db="EMBL/GenBank/DDBJ databases">
        <authorList>
            <person name="Varghese N."/>
            <person name="Submissions S."/>
        </authorList>
    </citation>
    <scope>NUCLEOTIDE SEQUENCE [LARGE SCALE GENOMIC DNA]</scope>
    <source>
        <strain evidence="7">CGMCC 1.6496</strain>
    </source>
</reference>
<keyword evidence="3" id="KW-0949">S-adenosyl-L-methionine</keyword>
<dbReference type="OrthoDB" id="9805492at2"/>
<dbReference type="InterPro" id="IPR029063">
    <property type="entry name" value="SAM-dependent_MTases_sf"/>
</dbReference>
<evidence type="ECO:0000259" key="5">
    <source>
        <dbReference type="Pfam" id="PF17785"/>
    </source>
</evidence>
<feature type="domain" description="S-adenosylmethionine-dependent methyltransferase" evidence="4">
    <location>
        <begin position="116"/>
        <end position="347"/>
    </location>
</feature>
<dbReference type="GO" id="GO:0008168">
    <property type="term" value="F:methyltransferase activity"/>
    <property type="evidence" value="ECO:0007669"/>
    <property type="project" value="UniProtKB-KW"/>
</dbReference>
<dbReference type="PANTHER" id="PTHR43042">
    <property type="entry name" value="SAM-DEPENDENT METHYLTRANSFERASE"/>
    <property type="match status" value="1"/>
</dbReference>
<dbReference type="Gene3D" id="3.30.750.80">
    <property type="entry name" value="RNA methyltransferase domain (HRMD) like"/>
    <property type="match status" value="1"/>
</dbReference>
<feature type="domain" description="RlmI-like PUA" evidence="5">
    <location>
        <begin position="8"/>
        <end position="68"/>
    </location>
</feature>
<dbReference type="GO" id="GO:0032259">
    <property type="term" value="P:methylation"/>
    <property type="evidence" value="ECO:0007669"/>
    <property type="project" value="UniProtKB-KW"/>
</dbReference>
<dbReference type="SUPFAM" id="SSF53335">
    <property type="entry name" value="S-adenosyl-L-methionine-dependent methyltransferases"/>
    <property type="match status" value="1"/>
</dbReference>
<dbReference type="Gene3D" id="2.30.130.10">
    <property type="entry name" value="PUA domain"/>
    <property type="match status" value="1"/>
</dbReference>
<evidence type="ECO:0000256" key="3">
    <source>
        <dbReference type="ARBA" id="ARBA00022691"/>
    </source>
</evidence>
<dbReference type="Proteomes" id="UP000184079">
    <property type="component" value="Unassembled WGS sequence"/>
</dbReference>
<dbReference type="CDD" id="cd11572">
    <property type="entry name" value="RlmI_M_like"/>
    <property type="match status" value="1"/>
</dbReference>
<dbReference type="AlphaFoldDB" id="A0A1M5USJ7"/>
<dbReference type="InterPro" id="IPR019614">
    <property type="entry name" value="SAM-dep_methyl-trfase"/>
</dbReference>
<dbReference type="SUPFAM" id="SSF88697">
    <property type="entry name" value="PUA domain-like"/>
    <property type="match status" value="1"/>
</dbReference>
<evidence type="ECO:0000259" key="4">
    <source>
        <dbReference type="Pfam" id="PF10672"/>
    </source>
</evidence>